<dbReference type="EMBL" id="ML213506">
    <property type="protein sequence ID" value="TFK54483.1"/>
    <property type="molecule type" value="Genomic_DNA"/>
</dbReference>
<feature type="region of interest" description="Disordered" evidence="1">
    <location>
        <begin position="195"/>
        <end position="223"/>
    </location>
</feature>
<gene>
    <name evidence="3" type="ORF">OE88DRAFT_1200674</name>
</gene>
<feature type="region of interest" description="Disordered" evidence="1">
    <location>
        <begin position="17"/>
        <end position="58"/>
    </location>
</feature>
<dbReference type="SMART" id="SM00233">
    <property type="entry name" value="PH"/>
    <property type="match status" value="1"/>
</dbReference>
<evidence type="ECO:0000313" key="4">
    <source>
        <dbReference type="Proteomes" id="UP000305948"/>
    </source>
</evidence>
<evidence type="ECO:0000256" key="1">
    <source>
        <dbReference type="SAM" id="MobiDB-lite"/>
    </source>
</evidence>
<accession>A0A5C3NAW1</accession>
<feature type="domain" description="PH" evidence="2">
    <location>
        <begin position="225"/>
        <end position="354"/>
    </location>
</feature>
<name>A0A5C3NAW1_9AGAM</name>
<dbReference type="InterPro" id="IPR001849">
    <property type="entry name" value="PH_domain"/>
</dbReference>
<feature type="region of interest" description="Disordered" evidence="1">
    <location>
        <begin position="110"/>
        <end position="159"/>
    </location>
</feature>
<feature type="compositionally biased region" description="Polar residues" evidence="1">
    <location>
        <begin position="418"/>
        <end position="431"/>
    </location>
</feature>
<feature type="compositionally biased region" description="Low complexity" evidence="1">
    <location>
        <begin position="110"/>
        <end position="122"/>
    </location>
</feature>
<reference evidence="3 4" key="1">
    <citation type="journal article" date="2019" name="Nat. Ecol. Evol.">
        <title>Megaphylogeny resolves global patterns of mushroom evolution.</title>
        <authorList>
            <person name="Varga T."/>
            <person name="Krizsan K."/>
            <person name="Foldi C."/>
            <person name="Dima B."/>
            <person name="Sanchez-Garcia M."/>
            <person name="Sanchez-Ramirez S."/>
            <person name="Szollosi G.J."/>
            <person name="Szarkandi J.G."/>
            <person name="Papp V."/>
            <person name="Albert L."/>
            <person name="Andreopoulos W."/>
            <person name="Angelini C."/>
            <person name="Antonin V."/>
            <person name="Barry K.W."/>
            <person name="Bougher N.L."/>
            <person name="Buchanan P."/>
            <person name="Buyck B."/>
            <person name="Bense V."/>
            <person name="Catcheside P."/>
            <person name="Chovatia M."/>
            <person name="Cooper J."/>
            <person name="Damon W."/>
            <person name="Desjardin D."/>
            <person name="Finy P."/>
            <person name="Geml J."/>
            <person name="Haridas S."/>
            <person name="Hughes K."/>
            <person name="Justo A."/>
            <person name="Karasinski D."/>
            <person name="Kautmanova I."/>
            <person name="Kiss B."/>
            <person name="Kocsube S."/>
            <person name="Kotiranta H."/>
            <person name="LaButti K.M."/>
            <person name="Lechner B.E."/>
            <person name="Liimatainen K."/>
            <person name="Lipzen A."/>
            <person name="Lukacs Z."/>
            <person name="Mihaltcheva S."/>
            <person name="Morgado L.N."/>
            <person name="Niskanen T."/>
            <person name="Noordeloos M.E."/>
            <person name="Ohm R.A."/>
            <person name="Ortiz-Santana B."/>
            <person name="Ovrebo C."/>
            <person name="Racz N."/>
            <person name="Riley R."/>
            <person name="Savchenko A."/>
            <person name="Shiryaev A."/>
            <person name="Soop K."/>
            <person name="Spirin V."/>
            <person name="Szebenyi C."/>
            <person name="Tomsovsky M."/>
            <person name="Tulloss R.E."/>
            <person name="Uehling J."/>
            <person name="Grigoriev I.V."/>
            <person name="Vagvolgyi C."/>
            <person name="Papp T."/>
            <person name="Martin F.M."/>
            <person name="Miettinen O."/>
            <person name="Hibbett D.S."/>
            <person name="Nagy L.G."/>
        </authorList>
    </citation>
    <scope>NUCLEOTIDE SEQUENCE [LARGE SCALE GENOMIC DNA]</scope>
    <source>
        <strain evidence="3 4">OMC1185</strain>
    </source>
</reference>
<feature type="region of interest" description="Disordered" evidence="1">
    <location>
        <begin position="471"/>
        <end position="492"/>
    </location>
</feature>
<feature type="region of interest" description="Disordered" evidence="1">
    <location>
        <begin position="951"/>
        <end position="981"/>
    </location>
</feature>
<sequence>MADPAETPSIYSLYCPISRNNSSTEESDGLLTPSSEIPLPSVLESHSEEAKPTGLGIRNLLPTVMEAREELGPSGTDASDSLQDWQRRQEDVLTLQPRKSTKELVRKFESVTSETSTGSSRSCHPAQNTVSRRSTQEKILPGLPPPTFQGKGGKPRSPLRQSFRNLISVFKKNKSLSNDKVDLGASLLLQYPGVRQDSSYSSDSSRRGMPHSTTMVKPTSSGPSRLMTGSVLYLSRPSSDSRSTRILAVWSSCTATLFPAYILLTSFSTQNNPLSRTVSLAGCTDVRSINMNDLMEDDKAMLPSSSGGVGDDRSREPRVFELLFDSSRKEIFASSSVKERAAWVSAIWDAILNTQDRKSGRLDTSDIGSQAPGYFSCYAKESRAVSLQRAPEKQLPRPSRLPQLNRSLPPTPICSPPINRSNNPGSPNTAIQPARAHLAPPDRPRQASPSIRALDKRSMVTQRLAQLEFADPGSRTPPIRSRSNAKKGAEAQGVICTRPSPESRSAGSMVGMALASGIRRGSTSSTDAGRRYLPASSAGQDHVLVARVRDAALPEDMKENWPETVSQSCEANCHKFSGSMSEVKDLLQAILHELRQEQDRAIVRPESSLHDMRSAMKEFADQFQRCFENDVKQNMDRLAMDSSTVVDRVDGLQTNVESGWARVLERLEQIQRQGLEQNDYLEKEMQTRAQGSSVAIAKLADRIDDLMRDNRRTAQRQEGQTETRGSALSDASSEGIAECLKLLREGNANRATDLENQADSVRYLNELNSWLETFVNHGVSQIQTVMEDVKALRSDLSHPVDGVARQGLGRTESIERLMKESKSQQIENARLLSSLQAVLRDLREVASATNPSGVAALLEQQRAQQERMIQTLADGLSQDIRGERLRFVEAMKEATTINVHSHISQFRNELTKEVLRMSQAESVSQYRAKHAYDDPRKPSIQYAARLNPSQSGFIPPLGSRSSLGLSDGGPRPKPSHIARRL</sequence>
<dbReference type="AlphaFoldDB" id="A0A5C3NAW1"/>
<keyword evidence="4" id="KW-1185">Reference proteome</keyword>
<dbReference type="Proteomes" id="UP000305948">
    <property type="component" value="Unassembled WGS sequence"/>
</dbReference>
<dbReference type="SUPFAM" id="SSF50729">
    <property type="entry name" value="PH domain-like"/>
    <property type="match status" value="1"/>
</dbReference>
<organism evidence="3 4">
    <name type="scientific">Heliocybe sulcata</name>
    <dbReference type="NCBI Taxonomy" id="5364"/>
    <lineage>
        <taxon>Eukaryota</taxon>
        <taxon>Fungi</taxon>
        <taxon>Dikarya</taxon>
        <taxon>Basidiomycota</taxon>
        <taxon>Agaricomycotina</taxon>
        <taxon>Agaricomycetes</taxon>
        <taxon>Gloeophyllales</taxon>
        <taxon>Gloeophyllaceae</taxon>
        <taxon>Heliocybe</taxon>
    </lineage>
</organism>
<proteinExistence type="predicted"/>
<dbReference type="OrthoDB" id="2261329at2759"/>
<feature type="compositionally biased region" description="Low complexity" evidence="1">
    <location>
        <begin position="955"/>
        <end position="969"/>
    </location>
</feature>
<dbReference type="STRING" id="5364.A0A5C3NAW1"/>
<feature type="compositionally biased region" description="Polar residues" evidence="1">
    <location>
        <begin position="211"/>
        <end position="223"/>
    </location>
</feature>
<protein>
    <recommendedName>
        <fullName evidence="2">PH domain-containing protein</fullName>
    </recommendedName>
</protein>
<feature type="region of interest" description="Disordered" evidence="1">
    <location>
        <begin position="388"/>
        <end position="453"/>
    </location>
</feature>
<evidence type="ECO:0000259" key="2">
    <source>
        <dbReference type="SMART" id="SM00233"/>
    </source>
</evidence>
<evidence type="ECO:0000313" key="3">
    <source>
        <dbReference type="EMBL" id="TFK54483.1"/>
    </source>
</evidence>